<dbReference type="SUPFAM" id="SSF52096">
    <property type="entry name" value="ClpP/crotonase"/>
    <property type="match status" value="1"/>
</dbReference>
<dbReference type="PANTHER" id="PTHR43802:SF1">
    <property type="entry name" value="IP11341P-RELATED"/>
    <property type="match status" value="1"/>
</dbReference>
<dbReference type="OrthoDB" id="9807606at2"/>
<comment type="similarity">
    <text evidence="1">Belongs to the enoyl-CoA hydratase/isomerase family.</text>
</comment>
<accession>A0A2G1QKP9</accession>
<gene>
    <name evidence="2" type="ORF">CSC94_16955</name>
</gene>
<dbReference type="Gene3D" id="3.90.226.10">
    <property type="entry name" value="2-enoyl-CoA Hydratase, Chain A, domain 1"/>
    <property type="match status" value="1"/>
</dbReference>
<sequence length="265" mass="28720">MDRFANYKTMTFKRDGRVLTVTLNLPETLNAVNADLHSELSRLFIDLNDDPGSDVIVLTGAGRAFCAGGDVDWMQDAIDDPAQFEVTGFEAKRIIFSQLDLEKPLICRMNGHAIGLGATIALTCDIVIAADTAKIGDPHVSIGLVAGDGGAILWPQMIGYLRAKEYLLTGDPIPAPEAARMGLINRAVPADKLDEDVYALAHRIASGARKAIRWTKVTANIGLKQLAHSIMDTGVAYESMSNVSKDHREAVAAFREKRKPVFTGE</sequence>
<dbReference type="InterPro" id="IPR001753">
    <property type="entry name" value="Enoyl-CoA_hydra/iso"/>
</dbReference>
<protein>
    <submittedName>
        <fullName evidence="2">Enoyl-CoA hydratase</fullName>
    </submittedName>
</protein>
<dbReference type="Gene3D" id="1.10.12.10">
    <property type="entry name" value="Lyase 2-enoyl-coa Hydratase, Chain A, domain 2"/>
    <property type="match status" value="1"/>
</dbReference>
<evidence type="ECO:0000256" key="1">
    <source>
        <dbReference type="ARBA" id="ARBA00005254"/>
    </source>
</evidence>
<reference evidence="2 3" key="1">
    <citation type="submission" date="2017-10" db="EMBL/GenBank/DDBJ databases">
        <title>Sedimentibacterium mangrovi gen. nov., sp. nov., a novel member of family Phyllobacteriacea isolated from mangrove sediment.</title>
        <authorList>
            <person name="Liao H."/>
            <person name="Tian Y."/>
        </authorList>
    </citation>
    <scope>NUCLEOTIDE SEQUENCE [LARGE SCALE GENOMIC DNA]</scope>
    <source>
        <strain evidence="2 3">X9-2-2</strain>
    </source>
</reference>
<dbReference type="AlphaFoldDB" id="A0A2G1QKP9"/>
<organism evidence="2 3">
    <name type="scientific">Zhengella mangrovi</name>
    <dbReference type="NCBI Taxonomy" id="1982044"/>
    <lineage>
        <taxon>Bacteria</taxon>
        <taxon>Pseudomonadati</taxon>
        <taxon>Pseudomonadota</taxon>
        <taxon>Alphaproteobacteria</taxon>
        <taxon>Hyphomicrobiales</taxon>
        <taxon>Notoacmeibacteraceae</taxon>
        <taxon>Zhengella</taxon>
    </lineage>
</organism>
<dbReference type="InterPro" id="IPR014748">
    <property type="entry name" value="Enoyl-CoA_hydra_C"/>
</dbReference>
<dbReference type="CDD" id="cd06558">
    <property type="entry name" value="crotonase-like"/>
    <property type="match status" value="1"/>
</dbReference>
<dbReference type="InterPro" id="IPR029045">
    <property type="entry name" value="ClpP/crotonase-like_dom_sf"/>
</dbReference>
<evidence type="ECO:0000313" key="2">
    <source>
        <dbReference type="EMBL" id="PHP65778.1"/>
    </source>
</evidence>
<dbReference type="Pfam" id="PF00378">
    <property type="entry name" value="ECH_1"/>
    <property type="match status" value="1"/>
</dbReference>
<dbReference type="Proteomes" id="UP000221168">
    <property type="component" value="Unassembled WGS sequence"/>
</dbReference>
<dbReference type="GO" id="GO:0003824">
    <property type="term" value="F:catalytic activity"/>
    <property type="evidence" value="ECO:0007669"/>
    <property type="project" value="UniProtKB-ARBA"/>
</dbReference>
<keyword evidence="3" id="KW-1185">Reference proteome</keyword>
<evidence type="ECO:0000313" key="3">
    <source>
        <dbReference type="Proteomes" id="UP000221168"/>
    </source>
</evidence>
<dbReference type="PANTHER" id="PTHR43802">
    <property type="entry name" value="ENOYL-COA HYDRATASE"/>
    <property type="match status" value="1"/>
</dbReference>
<name>A0A2G1QKP9_9HYPH</name>
<dbReference type="EMBL" id="PDVP01000012">
    <property type="protein sequence ID" value="PHP65778.1"/>
    <property type="molecule type" value="Genomic_DNA"/>
</dbReference>
<dbReference type="RefSeq" id="WP_099307565.1">
    <property type="nucleotide sequence ID" value="NZ_PDVP01000012.1"/>
</dbReference>
<comment type="caution">
    <text evidence="2">The sequence shown here is derived from an EMBL/GenBank/DDBJ whole genome shotgun (WGS) entry which is preliminary data.</text>
</comment>
<proteinExistence type="inferred from homology"/>